<evidence type="ECO:0000313" key="1">
    <source>
        <dbReference type="EMBL" id="MQY47278.1"/>
    </source>
</evidence>
<protein>
    <submittedName>
        <fullName evidence="1">Uncharacterized protein</fullName>
    </submittedName>
</protein>
<gene>
    <name evidence="1" type="ORF">GAO09_14660</name>
</gene>
<dbReference type="EMBL" id="WIXI01000044">
    <property type="protein sequence ID" value="MQY47278.1"/>
    <property type="molecule type" value="Genomic_DNA"/>
</dbReference>
<keyword evidence="2" id="KW-1185">Reference proteome</keyword>
<comment type="caution">
    <text evidence="1">The sequence shown here is derived from an EMBL/GenBank/DDBJ whole genome shotgun (WGS) entry which is preliminary data.</text>
</comment>
<dbReference type="RefSeq" id="WP_153354746.1">
    <property type="nucleotide sequence ID" value="NZ_JAYKOO010000001.1"/>
</dbReference>
<name>A0A6A8ABG3_9HYPH</name>
<evidence type="ECO:0000313" key="2">
    <source>
        <dbReference type="Proteomes" id="UP000435138"/>
    </source>
</evidence>
<dbReference type="InterPro" id="IPR049847">
    <property type="entry name" value="CrpP-rel"/>
</dbReference>
<accession>A0A6A8ABG3</accession>
<sequence>MTIETLLDWQERGINARILGLPSSQHPLLKADRWPDATGEPAEFWQMKFDAWMFGWSIEDSMRQPDTRVNELLICSAG</sequence>
<proteinExistence type="predicted"/>
<reference evidence="1 2" key="1">
    <citation type="submission" date="2019-11" db="EMBL/GenBank/DDBJ databases">
        <title>Genome analysis of Rhizobacterium cereale a novel genus and species isolated from maize roots in North Spain.</title>
        <authorList>
            <person name="Menendez E."/>
            <person name="Flores-Felix J.D."/>
            <person name="Ramirez-Bahena M.-H."/>
            <person name="Igual J.M."/>
            <person name="Garcia-Fraile P."/>
            <person name="Peix A."/>
            <person name="Velazquez E."/>
        </authorList>
    </citation>
    <scope>NUCLEOTIDE SEQUENCE [LARGE SCALE GENOMIC DNA]</scope>
    <source>
        <strain evidence="1 2">RZME27</strain>
    </source>
</reference>
<organism evidence="1 2">
    <name type="scientific">Endobacterium cereale</name>
    <dbReference type="NCBI Taxonomy" id="2663029"/>
    <lineage>
        <taxon>Bacteria</taxon>
        <taxon>Pseudomonadati</taxon>
        <taxon>Pseudomonadota</taxon>
        <taxon>Alphaproteobacteria</taxon>
        <taxon>Hyphomicrobiales</taxon>
        <taxon>Rhizobiaceae</taxon>
        <taxon>Endobacterium</taxon>
    </lineage>
</organism>
<dbReference type="NCBIfam" id="NF041856">
    <property type="entry name" value="CrpP_rel_fam"/>
    <property type="match status" value="1"/>
</dbReference>
<dbReference type="Proteomes" id="UP000435138">
    <property type="component" value="Unassembled WGS sequence"/>
</dbReference>
<dbReference type="AlphaFoldDB" id="A0A6A8ABG3"/>